<dbReference type="Proteomes" id="UP000006729">
    <property type="component" value="Chromosome 14"/>
</dbReference>
<name>A0A2K1XPG6_POPTR</name>
<proteinExistence type="predicted"/>
<dbReference type="EMBL" id="CM009303">
    <property type="protein sequence ID" value="PNT02678.1"/>
    <property type="molecule type" value="Genomic_DNA"/>
</dbReference>
<gene>
    <name evidence="1" type="ORF">POPTR_014G026200</name>
</gene>
<accession>A0A2K1XPG6</accession>
<organism evidence="1 2">
    <name type="scientific">Populus trichocarpa</name>
    <name type="common">Western balsam poplar</name>
    <name type="synonym">Populus balsamifera subsp. trichocarpa</name>
    <dbReference type="NCBI Taxonomy" id="3694"/>
    <lineage>
        <taxon>Eukaryota</taxon>
        <taxon>Viridiplantae</taxon>
        <taxon>Streptophyta</taxon>
        <taxon>Embryophyta</taxon>
        <taxon>Tracheophyta</taxon>
        <taxon>Spermatophyta</taxon>
        <taxon>Magnoliopsida</taxon>
        <taxon>eudicotyledons</taxon>
        <taxon>Gunneridae</taxon>
        <taxon>Pentapetalae</taxon>
        <taxon>rosids</taxon>
        <taxon>fabids</taxon>
        <taxon>Malpighiales</taxon>
        <taxon>Salicaceae</taxon>
        <taxon>Saliceae</taxon>
        <taxon>Populus</taxon>
    </lineage>
</organism>
<sequence length="130" mass="14791">MICFLIFSSVYLCYIKFQGIIQAIVGSDSRNKFCYRYVAYIVLMRPSIFLLRSLEIGALNLEIFYPCTVFSGDNDLVGRILRPYLILILYSVEVYMQSLGFSILDARLKSSSVQVFLPAISAHIVLPTKN</sequence>
<protein>
    <submittedName>
        <fullName evidence="1">Uncharacterized protein</fullName>
    </submittedName>
</protein>
<dbReference type="InParanoid" id="A0A2K1XPG6"/>
<keyword evidence="2" id="KW-1185">Reference proteome</keyword>
<evidence type="ECO:0000313" key="1">
    <source>
        <dbReference type="EMBL" id="PNT02678.1"/>
    </source>
</evidence>
<reference evidence="1 2" key="1">
    <citation type="journal article" date="2006" name="Science">
        <title>The genome of black cottonwood, Populus trichocarpa (Torr. &amp; Gray).</title>
        <authorList>
            <person name="Tuskan G.A."/>
            <person name="Difazio S."/>
            <person name="Jansson S."/>
            <person name="Bohlmann J."/>
            <person name="Grigoriev I."/>
            <person name="Hellsten U."/>
            <person name="Putnam N."/>
            <person name="Ralph S."/>
            <person name="Rombauts S."/>
            <person name="Salamov A."/>
            <person name="Schein J."/>
            <person name="Sterck L."/>
            <person name="Aerts A."/>
            <person name="Bhalerao R.R."/>
            <person name="Bhalerao R.P."/>
            <person name="Blaudez D."/>
            <person name="Boerjan W."/>
            <person name="Brun A."/>
            <person name="Brunner A."/>
            <person name="Busov V."/>
            <person name="Campbell M."/>
            <person name="Carlson J."/>
            <person name="Chalot M."/>
            <person name="Chapman J."/>
            <person name="Chen G.L."/>
            <person name="Cooper D."/>
            <person name="Coutinho P.M."/>
            <person name="Couturier J."/>
            <person name="Covert S."/>
            <person name="Cronk Q."/>
            <person name="Cunningham R."/>
            <person name="Davis J."/>
            <person name="Degroeve S."/>
            <person name="Dejardin A."/>
            <person name="Depamphilis C."/>
            <person name="Detter J."/>
            <person name="Dirks B."/>
            <person name="Dubchak I."/>
            <person name="Duplessis S."/>
            <person name="Ehlting J."/>
            <person name="Ellis B."/>
            <person name="Gendler K."/>
            <person name="Goodstein D."/>
            <person name="Gribskov M."/>
            <person name="Grimwood J."/>
            <person name="Groover A."/>
            <person name="Gunter L."/>
            <person name="Hamberger B."/>
            <person name="Heinze B."/>
            <person name="Helariutta Y."/>
            <person name="Henrissat B."/>
            <person name="Holligan D."/>
            <person name="Holt R."/>
            <person name="Huang W."/>
            <person name="Islam-Faridi N."/>
            <person name="Jones S."/>
            <person name="Jones-Rhoades M."/>
            <person name="Jorgensen R."/>
            <person name="Joshi C."/>
            <person name="Kangasjarvi J."/>
            <person name="Karlsson J."/>
            <person name="Kelleher C."/>
            <person name="Kirkpatrick R."/>
            <person name="Kirst M."/>
            <person name="Kohler A."/>
            <person name="Kalluri U."/>
            <person name="Larimer F."/>
            <person name="Leebens-Mack J."/>
            <person name="Leple J.C."/>
            <person name="Locascio P."/>
            <person name="Lou Y."/>
            <person name="Lucas S."/>
            <person name="Martin F."/>
            <person name="Montanini B."/>
            <person name="Napoli C."/>
            <person name="Nelson D.R."/>
            <person name="Nelson C."/>
            <person name="Nieminen K."/>
            <person name="Nilsson O."/>
            <person name="Pereda V."/>
            <person name="Peter G."/>
            <person name="Philippe R."/>
            <person name="Pilate G."/>
            <person name="Poliakov A."/>
            <person name="Razumovskaya J."/>
            <person name="Richardson P."/>
            <person name="Rinaldi C."/>
            <person name="Ritland K."/>
            <person name="Rouze P."/>
            <person name="Ryaboy D."/>
            <person name="Schmutz J."/>
            <person name="Schrader J."/>
            <person name="Segerman B."/>
            <person name="Shin H."/>
            <person name="Siddiqui A."/>
            <person name="Sterky F."/>
            <person name="Terry A."/>
            <person name="Tsai C.J."/>
            <person name="Uberbacher E."/>
            <person name="Unneberg P."/>
            <person name="Vahala J."/>
            <person name="Wall K."/>
            <person name="Wessler S."/>
            <person name="Yang G."/>
            <person name="Yin T."/>
            <person name="Douglas C."/>
            <person name="Marra M."/>
            <person name="Sandberg G."/>
            <person name="Van de Peer Y."/>
            <person name="Rokhsar D."/>
        </authorList>
    </citation>
    <scope>NUCLEOTIDE SEQUENCE [LARGE SCALE GENOMIC DNA]</scope>
    <source>
        <strain evidence="2">cv. Nisqually</strain>
    </source>
</reference>
<dbReference type="AlphaFoldDB" id="A0A2K1XPG6"/>
<evidence type="ECO:0000313" key="2">
    <source>
        <dbReference type="Proteomes" id="UP000006729"/>
    </source>
</evidence>